<evidence type="ECO:0000313" key="2">
    <source>
        <dbReference type="EMBL" id="KAJ7629055.1"/>
    </source>
</evidence>
<dbReference type="EMBL" id="JARKIF010000010">
    <property type="protein sequence ID" value="KAJ7629055.1"/>
    <property type="molecule type" value="Genomic_DNA"/>
</dbReference>
<evidence type="ECO:0000313" key="3">
    <source>
        <dbReference type="Proteomes" id="UP001221142"/>
    </source>
</evidence>
<proteinExistence type="predicted"/>
<protein>
    <submittedName>
        <fullName evidence="2">Uncharacterized protein</fullName>
    </submittedName>
</protein>
<evidence type="ECO:0000256" key="1">
    <source>
        <dbReference type="SAM" id="SignalP"/>
    </source>
</evidence>
<accession>A0AAD7BS47</accession>
<feature type="signal peptide" evidence="1">
    <location>
        <begin position="1"/>
        <end position="17"/>
    </location>
</feature>
<reference evidence="2" key="1">
    <citation type="submission" date="2023-03" db="EMBL/GenBank/DDBJ databases">
        <title>Massive genome expansion in bonnet fungi (Mycena s.s.) driven by repeated elements and novel gene families across ecological guilds.</title>
        <authorList>
            <consortium name="Lawrence Berkeley National Laboratory"/>
            <person name="Harder C.B."/>
            <person name="Miyauchi S."/>
            <person name="Viragh M."/>
            <person name="Kuo A."/>
            <person name="Thoen E."/>
            <person name="Andreopoulos B."/>
            <person name="Lu D."/>
            <person name="Skrede I."/>
            <person name="Drula E."/>
            <person name="Henrissat B."/>
            <person name="Morin E."/>
            <person name="Kohler A."/>
            <person name="Barry K."/>
            <person name="LaButti K."/>
            <person name="Morin E."/>
            <person name="Salamov A."/>
            <person name="Lipzen A."/>
            <person name="Mereny Z."/>
            <person name="Hegedus B."/>
            <person name="Baldrian P."/>
            <person name="Stursova M."/>
            <person name="Weitz H."/>
            <person name="Taylor A."/>
            <person name="Grigoriev I.V."/>
            <person name="Nagy L.G."/>
            <person name="Martin F."/>
            <person name="Kauserud H."/>
        </authorList>
    </citation>
    <scope>NUCLEOTIDE SEQUENCE</scope>
    <source>
        <strain evidence="2">9284</strain>
    </source>
</reference>
<keyword evidence="3" id="KW-1185">Reference proteome</keyword>
<name>A0AAD7BS47_9AGAR</name>
<keyword evidence="1" id="KW-0732">Signal</keyword>
<comment type="caution">
    <text evidence="2">The sequence shown here is derived from an EMBL/GenBank/DDBJ whole genome shotgun (WGS) entry which is preliminary data.</text>
</comment>
<organism evidence="2 3">
    <name type="scientific">Roridomyces roridus</name>
    <dbReference type="NCBI Taxonomy" id="1738132"/>
    <lineage>
        <taxon>Eukaryota</taxon>
        <taxon>Fungi</taxon>
        <taxon>Dikarya</taxon>
        <taxon>Basidiomycota</taxon>
        <taxon>Agaricomycotina</taxon>
        <taxon>Agaricomycetes</taxon>
        <taxon>Agaricomycetidae</taxon>
        <taxon>Agaricales</taxon>
        <taxon>Marasmiineae</taxon>
        <taxon>Mycenaceae</taxon>
        <taxon>Roridomyces</taxon>
    </lineage>
</organism>
<gene>
    <name evidence="2" type="ORF">FB45DRAFT_919896</name>
</gene>
<feature type="chain" id="PRO_5042217122" evidence="1">
    <location>
        <begin position="18"/>
        <end position="128"/>
    </location>
</feature>
<dbReference type="Proteomes" id="UP001221142">
    <property type="component" value="Unassembled WGS sequence"/>
</dbReference>
<dbReference type="AlphaFoldDB" id="A0AAD7BS47"/>
<sequence length="128" mass="12743">MLFRPIALFALAASASASIIARAAAPAVAHTPGSLSTLAIQVLETCVDTNLNNCLIWSATTLPVGCTNIAAAGQASDVSSVSTVAGVVCTLFSSTTCTGTSQIINGTLNALAVVGYDNTANSFTCVSS</sequence>